<accession>A0A4U1EKZ8</accession>
<keyword evidence="4" id="KW-0158">Chromosome</keyword>
<dbReference type="Proteomes" id="UP000308365">
    <property type="component" value="Unassembled WGS sequence"/>
</dbReference>
<reference evidence="8" key="1">
    <citation type="journal article" date="2019" name="IScience">
        <title>Narwhal Genome Reveals Long-Term Low Genetic Diversity despite Current Large Abundance Size.</title>
        <authorList>
            <person name="Westbury M.V."/>
            <person name="Petersen B."/>
            <person name="Garde E."/>
            <person name="Heide-Jorgensen M.P."/>
            <person name="Lorenzen E.D."/>
        </authorList>
    </citation>
    <scope>NUCLEOTIDE SEQUENCE [LARGE SCALE GENOMIC DNA]</scope>
</reference>
<dbReference type="PANTHER" id="PTHR13386:SF1">
    <property type="entry name" value="HISTONE PARYLATION FACTOR 1"/>
    <property type="match status" value="1"/>
</dbReference>
<sequence length="219" mass="24887">MRCKAPELALSTPRALVVAKSEAPTSYSGRWRELRPPVYVPDVPGSSKDDAQERIPASGHRARSPGSLQLKPVISFTSWDVIDRTLHITRCGYGHMDVIINECEKAVAVKKGKCCEADVPSDLRKEVESHYRLSLPEDFYHFWRFCEGLDPEQPADSLSASLGLRLVGPYDILAGRHKMKKKSASLNFNLHWRFYYDPPEFQTIIVGDCKTEFHMGYFR</sequence>
<evidence type="ECO:0000256" key="1">
    <source>
        <dbReference type="ARBA" id="ARBA00004123"/>
    </source>
</evidence>
<comment type="subcellular location">
    <subcellularLocation>
        <location evidence="2">Chromosome</location>
    </subcellularLocation>
    <subcellularLocation>
        <location evidence="1">Nucleus</location>
    </subcellularLocation>
</comment>
<dbReference type="GO" id="GO:0005694">
    <property type="term" value="C:chromosome"/>
    <property type="evidence" value="ECO:0007669"/>
    <property type="project" value="UniProtKB-SubCell"/>
</dbReference>
<evidence type="ECO:0000256" key="6">
    <source>
        <dbReference type="SAM" id="MobiDB-lite"/>
    </source>
</evidence>
<gene>
    <name evidence="7" type="ORF">EI555_007342</name>
</gene>
<dbReference type="Pfam" id="PF10228">
    <property type="entry name" value="HPF1"/>
    <property type="match status" value="1"/>
</dbReference>
<evidence type="ECO:0000313" key="8">
    <source>
        <dbReference type="Proteomes" id="UP000308365"/>
    </source>
</evidence>
<evidence type="ECO:0000313" key="7">
    <source>
        <dbReference type="EMBL" id="TKC37082.1"/>
    </source>
</evidence>
<dbReference type="AlphaFoldDB" id="A0A4U1EKZ8"/>
<name>A0A4U1EKZ8_MONMO</name>
<dbReference type="GO" id="GO:0072572">
    <property type="term" value="F:poly-ADP-D-ribose binding"/>
    <property type="evidence" value="ECO:0007669"/>
    <property type="project" value="TreeGrafter"/>
</dbReference>
<dbReference type="GO" id="GO:0005634">
    <property type="term" value="C:nucleus"/>
    <property type="evidence" value="ECO:0007669"/>
    <property type="project" value="UniProtKB-SubCell"/>
</dbReference>
<feature type="region of interest" description="Disordered" evidence="6">
    <location>
        <begin position="38"/>
        <end position="66"/>
    </location>
</feature>
<dbReference type="InterPro" id="IPR019361">
    <property type="entry name" value="HPF1"/>
</dbReference>
<dbReference type="GO" id="GO:0006974">
    <property type="term" value="P:DNA damage response"/>
    <property type="evidence" value="ECO:0007669"/>
    <property type="project" value="InterPro"/>
</dbReference>
<dbReference type="EMBL" id="RWIC01001201">
    <property type="protein sequence ID" value="TKC37082.1"/>
    <property type="molecule type" value="Genomic_DNA"/>
</dbReference>
<dbReference type="GO" id="GO:0042393">
    <property type="term" value="F:histone binding"/>
    <property type="evidence" value="ECO:0007669"/>
    <property type="project" value="InterPro"/>
</dbReference>
<evidence type="ECO:0000256" key="3">
    <source>
        <dbReference type="ARBA" id="ARBA00010803"/>
    </source>
</evidence>
<proteinExistence type="inferred from homology"/>
<organism evidence="7 8">
    <name type="scientific">Monodon monoceros</name>
    <name type="common">Narwhal</name>
    <name type="synonym">Ceratodon monodon</name>
    <dbReference type="NCBI Taxonomy" id="40151"/>
    <lineage>
        <taxon>Eukaryota</taxon>
        <taxon>Metazoa</taxon>
        <taxon>Chordata</taxon>
        <taxon>Craniata</taxon>
        <taxon>Vertebrata</taxon>
        <taxon>Euteleostomi</taxon>
        <taxon>Mammalia</taxon>
        <taxon>Eutheria</taxon>
        <taxon>Laurasiatheria</taxon>
        <taxon>Artiodactyla</taxon>
        <taxon>Whippomorpha</taxon>
        <taxon>Cetacea</taxon>
        <taxon>Odontoceti</taxon>
        <taxon>Monodontidae</taxon>
        <taxon>Monodon</taxon>
    </lineage>
</organism>
<evidence type="ECO:0000256" key="2">
    <source>
        <dbReference type="ARBA" id="ARBA00004286"/>
    </source>
</evidence>
<comment type="caution">
    <text evidence="7">The sequence shown here is derived from an EMBL/GenBank/DDBJ whole genome shotgun (WGS) entry which is preliminary data.</text>
</comment>
<protein>
    <submittedName>
        <fullName evidence="7">Uncharacterized protein</fullName>
    </submittedName>
</protein>
<evidence type="ECO:0000256" key="5">
    <source>
        <dbReference type="ARBA" id="ARBA00023242"/>
    </source>
</evidence>
<dbReference type="PANTHER" id="PTHR13386">
    <property type="entry name" value="HISTONE PARYLATION FACTOR 1"/>
    <property type="match status" value="1"/>
</dbReference>
<keyword evidence="5" id="KW-0539">Nucleus</keyword>
<comment type="similarity">
    <text evidence="3">Belongs to the HPF1 family.</text>
</comment>
<evidence type="ECO:0000256" key="4">
    <source>
        <dbReference type="ARBA" id="ARBA00022454"/>
    </source>
</evidence>